<dbReference type="GO" id="GO:0006011">
    <property type="term" value="P:UDP-alpha-D-glucose metabolic process"/>
    <property type="evidence" value="ECO:0007669"/>
    <property type="project" value="InterPro"/>
</dbReference>
<dbReference type="InterPro" id="IPR029044">
    <property type="entry name" value="Nucleotide-diphossugar_trans"/>
</dbReference>
<dbReference type="RefSeq" id="WP_220193956.1">
    <property type="nucleotide sequence ID" value="NZ_BNJF01000001.1"/>
</dbReference>
<evidence type="ECO:0000259" key="7">
    <source>
        <dbReference type="Pfam" id="PF00483"/>
    </source>
</evidence>
<dbReference type="Pfam" id="PF00483">
    <property type="entry name" value="NTP_transferase"/>
    <property type="match status" value="1"/>
</dbReference>
<evidence type="ECO:0000256" key="2">
    <source>
        <dbReference type="ARBA" id="ARBA00012415"/>
    </source>
</evidence>
<dbReference type="NCBIfam" id="TIGR01099">
    <property type="entry name" value="galU"/>
    <property type="match status" value="1"/>
</dbReference>
<feature type="domain" description="Nucleotidyl transferase" evidence="7">
    <location>
        <begin position="7"/>
        <end position="266"/>
    </location>
</feature>
<organism evidence="8 9">
    <name type="scientific">Ktedonospora formicarum</name>
    <dbReference type="NCBI Taxonomy" id="2778364"/>
    <lineage>
        <taxon>Bacteria</taxon>
        <taxon>Bacillati</taxon>
        <taxon>Chloroflexota</taxon>
        <taxon>Ktedonobacteria</taxon>
        <taxon>Ktedonobacterales</taxon>
        <taxon>Ktedonobacteraceae</taxon>
        <taxon>Ktedonospora</taxon>
    </lineage>
</organism>
<dbReference type="GO" id="GO:0003983">
    <property type="term" value="F:UTP:glucose-1-phosphate uridylyltransferase activity"/>
    <property type="evidence" value="ECO:0007669"/>
    <property type="project" value="UniProtKB-EC"/>
</dbReference>
<keyword evidence="4 6" id="KW-0548">Nucleotidyltransferase</keyword>
<dbReference type="EMBL" id="BNJF01000001">
    <property type="protein sequence ID" value="GHO44575.1"/>
    <property type="molecule type" value="Genomic_DNA"/>
</dbReference>
<evidence type="ECO:0000256" key="6">
    <source>
        <dbReference type="RuleBase" id="RU361259"/>
    </source>
</evidence>
<evidence type="ECO:0000256" key="1">
    <source>
        <dbReference type="ARBA" id="ARBA00006890"/>
    </source>
</evidence>
<proteinExistence type="inferred from homology"/>
<dbReference type="PANTHER" id="PTHR43197:SF1">
    <property type="entry name" value="UTP--GLUCOSE-1-PHOSPHATE URIDYLYLTRANSFERASE"/>
    <property type="match status" value="1"/>
</dbReference>
<sequence>MSIRKAVMPVAGLGTRVLPASKVIPKEMLPLVDRPTLQYIVEEAVEAGIEEVIFVTSSSKRSIEDHFDSFPDLERTLERKGKFKELEELRRVQNLAQFAAVRQPEALGLGHAVLCAKHLVGDEPFVVMLGDDLVAPETPCLPRMMELFERYQSSVISLFEVPKEEISKFGIVAGESVDGEQGFVKIAHMVEKPDPEEAPSNLAVAGRYVLTPDIFELLEKTKPGKGGEIQLTDALQAQAQEGRCFGMRFDGERFDTGNPLGLLKTSIAYALKRPELASELRAYMQSMLEYSKSNER</sequence>
<name>A0A8J3MR20_9CHLR</name>
<comment type="catalytic activity">
    <reaction evidence="5 6">
        <text>alpha-D-glucose 1-phosphate + UTP + H(+) = UDP-alpha-D-glucose + diphosphate</text>
        <dbReference type="Rhea" id="RHEA:19889"/>
        <dbReference type="ChEBI" id="CHEBI:15378"/>
        <dbReference type="ChEBI" id="CHEBI:33019"/>
        <dbReference type="ChEBI" id="CHEBI:46398"/>
        <dbReference type="ChEBI" id="CHEBI:58601"/>
        <dbReference type="ChEBI" id="CHEBI:58885"/>
        <dbReference type="EC" id="2.7.7.9"/>
    </reaction>
</comment>
<comment type="caution">
    <text evidence="8">The sequence shown here is derived from an EMBL/GenBank/DDBJ whole genome shotgun (WGS) entry which is preliminary data.</text>
</comment>
<gene>
    <name evidence="8" type="primary">gtaB</name>
    <name evidence="8" type="ORF">KSX_27380</name>
</gene>
<dbReference type="Gene3D" id="3.90.550.10">
    <property type="entry name" value="Spore Coat Polysaccharide Biosynthesis Protein SpsA, Chain A"/>
    <property type="match status" value="1"/>
</dbReference>
<evidence type="ECO:0000256" key="4">
    <source>
        <dbReference type="ARBA" id="ARBA00022695"/>
    </source>
</evidence>
<accession>A0A8J3MR20</accession>
<reference evidence="8" key="1">
    <citation type="submission" date="2020-10" db="EMBL/GenBank/DDBJ databases">
        <title>Taxonomic study of unclassified bacteria belonging to the class Ktedonobacteria.</title>
        <authorList>
            <person name="Yabe S."/>
            <person name="Wang C.M."/>
            <person name="Zheng Y."/>
            <person name="Sakai Y."/>
            <person name="Cavaletti L."/>
            <person name="Monciardini P."/>
            <person name="Donadio S."/>
        </authorList>
    </citation>
    <scope>NUCLEOTIDE SEQUENCE</scope>
    <source>
        <strain evidence="8">SOSP1-1</strain>
    </source>
</reference>
<dbReference type="SUPFAM" id="SSF53448">
    <property type="entry name" value="Nucleotide-diphospho-sugar transferases"/>
    <property type="match status" value="1"/>
</dbReference>
<evidence type="ECO:0000313" key="9">
    <source>
        <dbReference type="Proteomes" id="UP000612362"/>
    </source>
</evidence>
<dbReference type="EC" id="2.7.7.9" evidence="2 6"/>
<protein>
    <recommendedName>
        <fullName evidence="2 6">UTP--glucose-1-phosphate uridylyltransferase</fullName>
        <ecNumber evidence="2 6">2.7.7.9</ecNumber>
    </recommendedName>
    <alternativeName>
        <fullName evidence="6">UDP-glucose pyrophosphorylase</fullName>
    </alternativeName>
</protein>
<keyword evidence="9" id="KW-1185">Reference proteome</keyword>
<dbReference type="InterPro" id="IPR005771">
    <property type="entry name" value="GalU_uridylyltTrfase_bac/arc"/>
</dbReference>
<dbReference type="Proteomes" id="UP000612362">
    <property type="component" value="Unassembled WGS sequence"/>
</dbReference>
<dbReference type="CDD" id="cd02541">
    <property type="entry name" value="UGPase_prokaryotic"/>
    <property type="match status" value="1"/>
</dbReference>
<evidence type="ECO:0000256" key="5">
    <source>
        <dbReference type="ARBA" id="ARBA00048128"/>
    </source>
</evidence>
<dbReference type="PANTHER" id="PTHR43197">
    <property type="entry name" value="UTP--GLUCOSE-1-PHOSPHATE URIDYLYLTRANSFERASE"/>
    <property type="match status" value="1"/>
</dbReference>
<keyword evidence="3 6" id="KW-0808">Transferase</keyword>
<evidence type="ECO:0000313" key="8">
    <source>
        <dbReference type="EMBL" id="GHO44575.1"/>
    </source>
</evidence>
<dbReference type="AlphaFoldDB" id="A0A8J3MR20"/>
<evidence type="ECO:0000256" key="3">
    <source>
        <dbReference type="ARBA" id="ARBA00022679"/>
    </source>
</evidence>
<comment type="similarity">
    <text evidence="1 6">Belongs to the UDPGP type 2 family.</text>
</comment>
<dbReference type="InterPro" id="IPR005835">
    <property type="entry name" value="NTP_transferase_dom"/>
</dbReference>